<evidence type="ECO:0000259" key="8">
    <source>
        <dbReference type="PROSITE" id="PS51745"/>
    </source>
</evidence>
<keyword evidence="3" id="KW-0238">DNA-binding</keyword>
<feature type="non-terminal residue" evidence="9">
    <location>
        <position position="1"/>
    </location>
</feature>
<dbReference type="PANTHER" id="PTHR32002:SF44">
    <property type="entry name" value="PROTEIN NLP4"/>
    <property type="match status" value="1"/>
</dbReference>
<dbReference type="GO" id="GO:0003700">
    <property type="term" value="F:DNA-binding transcription factor activity"/>
    <property type="evidence" value="ECO:0007669"/>
    <property type="project" value="InterPro"/>
</dbReference>
<dbReference type="SMART" id="SM00666">
    <property type="entry name" value="PB1"/>
    <property type="match status" value="1"/>
</dbReference>
<feature type="compositionally biased region" description="Low complexity" evidence="6">
    <location>
        <begin position="758"/>
        <end position="781"/>
    </location>
</feature>
<evidence type="ECO:0000256" key="3">
    <source>
        <dbReference type="ARBA" id="ARBA00023125"/>
    </source>
</evidence>
<dbReference type="InterPro" id="IPR003035">
    <property type="entry name" value="RWP-RK_dom"/>
</dbReference>
<dbReference type="PROSITE" id="PS51745">
    <property type="entry name" value="PB1"/>
    <property type="match status" value="1"/>
</dbReference>
<dbReference type="InterPro" id="IPR045012">
    <property type="entry name" value="NLP"/>
</dbReference>
<dbReference type="AlphaFoldDB" id="A0A371F3E3"/>
<dbReference type="Pfam" id="PF02042">
    <property type="entry name" value="RWP-RK"/>
    <property type="match status" value="1"/>
</dbReference>
<comment type="caution">
    <text evidence="9">The sequence shown here is derived from an EMBL/GenBank/DDBJ whole genome shotgun (WGS) entry which is preliminary data.</text>
</comment>
<keyword evidence="5" id="KW-0539">Nucleus</keyword>
<keyword evidence="4" id="KW-0804">Transcription</keyword>
<dbReference type="Gene3D" id="3.10.20.90">
    <property type="entry name" value="Phosphatidylinositol 3-kinase Catalytic Subunit, Chain A, domain 1"/>
    <property type="match status" value="1"/>
</dbReference>
<keyword evidence="10" id="KW-1185">Reference proteome</keyword>
<dbReference type="InterPro" id="IPR055081">
    <property type="entry name" value="NLP1-9_GAF"/>
</dbReference>
<dbReference type="Pfam" id="PF00564">
    <property type="entry name" value="PB1"/>
    <property type="match status" value="1"/>
</dbReference>
<feature type="domain" description="RWP-RK" evidence="7">
    <location>
        <begin position="634"/>
        <end position="715"/>
    </location>
</feature>
<dbReference type="PROSITE" id="PS51519">
    <property type="entry name" value="RWP_RK"/>
    <property type="match status" value="1"/>
</dbReference>
<feature type="domain" description="PB1" evidence="8">
    <location>
        <begin position="858"/>
        <end position="941"/>
    </location>
</feature>
<dbReference type="Proteomes" id="UP000257109">
    <property type="component" value="Unassembled WGS sequence"/>
</dbReference>
<organism evidence="9 10">
    <name type="scientific">Mucuna pruriens</name>
    <name type="common">Velvet bean</name>
    <name type="synonym">Dolichos pruriens</name>
    <dbReference type="NCBI Taxonomy" id="157652"/>
    <lineage>
        <taxon>Eukaryota</taxon>
        <taxon>Viridiplantae</taxon>
        <taxon>Streptophyta</taxon>
        <taxon>Embryophyta</taxon>
        <taxon>Tracheophyta</taxon>
        <taxon>Spermatophyta</taxon>
        <taxon>Magnoliopsida</taxon>
        <taxon>eudicotyledons</taxon>
        <taxon>Gunneridae</taxon>
        <taxon>Pentapetalae</taxon>
        <taxon>rosids</taxon>
        <taxon>fabids</taxon>
        <taxon>Fabales</taxon>
        <taxon>Fabaceae</taxon>
        <taxon>Papilionoideae</taxon>
        <taxon>50 kb inversion clade</taxon>
        <taxon>NPAAA clade</taxon>
        <taxon>indigoferoid/millettioid clade</taxon>
        <taxon>Phaseoleae</taxon>
        <taxon>Mucuna</taxon>
    </lineage>
</organism>
<dbReference type="GO" id="GO:0003677">
    <property type="term" value="F:DNA binding"/>
    <property type="evidence" value="ECO:0007669"/>
    <property type="project" value="UniProtKB-KW"/>
</dbReference>
<dbReference type="SUPFAM" id="SSF54277">
    <property type="entry name" value="CAD &amp; PB1 domains"/>
    <property type="match status" value="1"/>
</dbReference>
<protein>
    <submittedName>
        <fullName evidence="9">Protein NLP4</fullName>
    </submittedName>
</protein>
<dbReference type="Pfam" id="PF22922">
    <property type="entry name" value="GAF_NLP"/>
    <property type="match status" value="1"/>
</dbReference>
<evidence type="ECO:0000259" key="7">
    <source>
        <dbReference type="PROSITE" id="PS51519"/>
    </source>
</evidence>
<sequence>MDHRVERRSSSFLGARTRVPKRNKRVGLCGSEDTDIILSGVFSFEKTRILRSVWEVRVAMMGDGGVTSSGTMMEAPPSDGTTSMDFDYMGELFLDGCWLEASADGSDFLLQSPSFSTPLFDPSFSWPALDTNHNESHETAFGTQQQSHNNIVNVAGSGSCSQQFQFETHSVEGASEGLRRWWFAPTPNPGPSIMEKLTRALMWIKDYNRNKDMLIQIWVPVHRRGRPILAANDLPFTFDSRSVNLAKYREISVGFEFSVEEGEGESKELLPGLPGRVFRDKVPEWTPDVRFFKSDEYPRVDHAQEYDVRGTLAVPVFEQGSKVCLGVIEVVMTTQHINYGPELESVCKALEAVDLRSSKHLSIQNVKACNRSYEAALPEIQELLRCACEMHKLPLAQTWVPCVQQGKEGCRHSEDNYLLCISPVEHACYVGDPSIRSFHEACTEHHLLKGEGVAGGAFMTNQPCFSDDITSLSKKAYPLSHHARLFRLRAAVAIRLRSIYNNTDDFVLEFFLPVDCNDSEEQRKMLTSLSIIIQRVCHSLRVIRNEELEEANLSVDEVITLADSGFARTAICEELQHKGMVASLDTEEKSSETMGRKFSDPRQQQESPILKGNLDSVRECSTSVEGNLSSVGISKMGERRRAKAKKTITLLVVRQYFVGSLKDAAKNIGVCTTTLKRICRQHGIKRWPSRKIKKVGHSLQKLQLVIDSVQGASGAFQIDSFYSNFPDLASPNLSGTSLFSSMNQSDNPNSISTQPEACASKSPSSSCSQSSISSHSCSSMSEPQHHTTNIAGNKDPMLDEDSADVVLKRIRSEAELKSLSGDNRAKLLPRSQSQETLGDHPKTQYQRPLLKTSSKVDAHRVKVTYGDEKTRFRMPKSWGYEDLLQEIGRRFNVSDMTKFDVKYFDDDSEWVLLTCDADLEECIDVCQSSETGTIKLCLQASSHSMRSSLEFR</sequence>
<dbReference type="OrthoDB" id="6270329at2759"/>
<feature type="region of interest" description="Disordered" evidence="6">
    <location>
        <begin position="821"/>
        <end position="850"/>
    </location>
</feature>
<evidence type="ECO:0000256" key="1">
    <source>
        <dbReference type="ARBA" id="ARBA00011726"/>
    </source>
</evidence>
<keyword evidence="2" id="KW-0805">Transcription regulation</keyword>
<evidence type="ECO:0000256" key="5">
    <source>
        <dbReference type="ARBA" id="ARBA00023242"/>
    </source>
</evidence>
<feature type="region of interest" description="Disordered" evidence="6">
    <location>
        <begin position="739"/>
        <end position="798"/>
    </location>
</feature>
<gene>
    <name evidence="9" type="primary">NLP4</name>
    <name evidence="9" type="ORF">CR513_47652</name>
</gene>
<comment type="subunit">
    <text evidence="1">Homodimers and heterodimers.</text>
</comment>
<evidence type="ECO:0000313" key="9">
    <source>
        <dbReference type="EMBL" id="RDX72809.1"/>
    </source>
</evidence>
<reference evidence="9" key="1">
    <citation type="submission" date="2018-05" db="EMBL/GenBank/DDBJ databases">
        <title>Draft genome of Mucuna pruriens seed.</title>
        <authorList>
            <person name="Nnadi N.E."/>
            <person name="Vos R."/>
            <person name="Hasami M.H."/>
            <person name="Devisetty U.K."/>
            <person name="Aguiy J.C."/>
        </authorList>
    </citation>
    <scope>NUCLEOTIDE SEQUENCE [LARGE SCALE GENOMIC DNA]</scope>
    <source>
        <strain evidence="9">JCA_2017</strain>
    </source>
</reference>
<dbReference type="InterPro" id="IPR034891">
    <property type="entry name" value="PB1_NLP"/>
</dbReference>
<evidence type="ECO:0000313" key="10">
    <source>
        <dbReference type="Proteomes" id="UP000257109"/>
    </source>
</evidence>
<accession>A0A371F3E3</accession>
<evidence type="ECO:0000256" key="2">
    <source>
        <dbReference type="ARBA" id="ARBA00023015"/>
    </source>
</evidence>
<dbReference type="CDD" id="cd06407">
    <property type="entry name" value="PB1_NLP"/>
    <property type="match status" value="1"/>
</dbReference>
<dbReference type="InterPro" id="IPR053793">
    <property type="entry name" value="PB1-like"/>
</dbReference>
<dbReference type="PANTHER" id="PTHR32002">
    <property type="entry name" value="PROTEIN NLP8"/>
    <property type="match status" value="1"/>
</dbReference>
<evidence type="ECO:0000256" key="4">
    <source>
        <dbReference type="ARBA" id="ARBA00023163"/>
    </source>
</evidence>
<dbReference type="STRING" id="157652.A0A371F3E3"/>
<dbReference type="InterPro" id="IPR000270">
    <property type="entry name" value="PB1_dom"/>
</dbReference>
<proteinExistence type="predicted"/>
<feature type="compositionally biased region" description="Polar residues" evidence="6">
    <location>
        <begin position="739"/>
        <end position="755"/>
    </location>
</feature>
<name>A0A371F3E3_MUCPR</name>
<dbReference type="EMBL" id="QJKJ01010759">
    <property type="protein sequence ID" value="RDX72809.1"/>
    <property type="molecule type" value="Genomic_DNA"/>
</dbReference>
<evidence type="ECO:0000256" key="6">
    <source>
        <dbReference type="SAM" id="MobiDB-lite"/>
    </source>
</evidence>